<feature type="region of interest" description="Disordered" evidence="1">
    <location>
        <begin position="196"/>
        <end position="220"/>
    </location>
</feature>
<dbReference type="PANTHER" id="PTHR41349:SF1">
    <property type="entry name" value="PROTEIN CBG08683"/>
    <property type="match status" value="1"/>
</dbReference>
<feature type="compositionally biased region" description="Basic and acidic residues" evidence="1">
    <location>
        <begin position="211"/>
        <end position="220"/>
    </location>
</feature>
<dbReference type="AlphaFoldDB" id="A0A3Q9G0X1"/>
<sequence length="274" mass="28876">MPAGVPGGKCGPQPGSQAVRSSGVSPPWPPASTWPWSVTTRTVHHHQAGHNLGVISRYPITDRFGEPAPSGYGATGVTVRLDDTKGVTVWNAHLNHTPYGPYDACLDRRPVPVLVEHERASGRVAGIEDILRAMAPGLATRDATPVLLLGDFNAPSHLDWTEAAAPLHGGYGPVAWPVSKAAEEAGLRDSYRMAHPDPVSAPGATWSPLHPLHEDGSGRAEPQDRIDYVLFAGDGLTVLDSTTLVTGGPSPYPAVAANTWPSDHAAVITTFAVR</sequence>
<feature type="compositionally biased region" description="Gly residues" evidence="1">
    <location>
        <begin position="1"/>
        <end position="10"/>
    </location>
</feature>
<evidence type="ECO:0000313" key="3">
    <source>
        <dbReference type="EMBL" id="AZQ74756.1"/>
    </source>
</evidence>
<evidence type="ECO:0000259" key="2">
    <source>
        <dbReference type="Pfam" id="PF03372"/>
    </source>
</evidence>
<reference evidence="3 4" key="1">
    <citation type="submission" date="2018-12" db="EMBL/GenBank/DDBJ databases">
        <title>The whole draft genome of Streptomyce luteoverticillatus CGMCC 15060.</title>
        <authorList>
            <person name="Feng Z."/>
            <person name="Chen G."/>
            <person name="Zhang J."/>
            <person name="Zhu H."/>
            <person name="Yu X."/>
            <person name="Zhang W."/>
            <person name="Zhang X."/>
        </authorList>
    </citation>
    <scope>NUCLEOTIDE SEQUENCE [LARGE SCALE GENOMIC DNA]</scope>
    <source>
        <strain evidence="3 4">CGMCC 15060</strain>
    </source>
</reference>
<dbReference type="GO" id="GO:0004527">
    <property type="term" value="F:exonuclease activity"/>
    <property type="evidence" value="ECO:0007669"/>
    <property type="project" value="UniProtKB-KW"/>
</dbReference>
<feature type="domain" description="Endonuclease/exonuclease/phosphatase" evidence="2">
    <location>
        <begin position="43"/>
        <end position="264"/>
    </location>
</feature>
<proteinExistence type="predicted"/>
<keyword evidence="3" id="KW-0378">Hydrolase</keyword>
<dbReference type="OrthoDB" id="3414047at2"/>
<dbReference type="Gene3D" id="3.60.10.10">
    <property type="entry name" value="Endonuclease/exonuclease/phosphatase"/>
    <property type="match status" value="1"/>
</dbReference>
<dbReference type="InterPro" id="IPR005135">
    <property type="entry name" value="Endo/exonuclease/phosphatase"/>
</dbReference>
<evidence type="ECO:0000256" key="1">
    <source>
        <dbReference type="SAM" id="MobiDB-lite"/>
    </source>
</evidence>
<dbReference type="InterPro" id="IPR036691">
    <property type="entry name" value="Endo/exonu/phosph_ase_sf"/>
</dbReference>
<dbReference type="EMBL" id="CP034587">
    <property type="protein sequence ID" value="AZQ74756.1"/>
    <property type="molecule type" value="Genomic_DNA"/>
</dbReference>
<keyword evidence="3" id="KW-0540">Nuclease</keyword>
<keyword evidence="4" id="KW-1185">Reference proteome</keyword>
<gene>
    <name evidence="3" type="ORF">EKH77_29315</name>
</gene>
<feature type="compositionally biased region" description="Polar residues" evidence="1">
    <location>
        <begin position="14"/>
        <end position="23"/>
    </location>
</feature>
<name>A0A3Q9G0X1_STRLT</name>
<evidence type="ECO:0000313" key="4">
    <source>
        <dbReference type="Proteomes" id="UP000267900"/>
    </source>
</evidence>
<accession>A0A3Q9G0X1</accession>
<organism evidence="3 4">
    <name type="scientific">Streptomyces luteoverticillatus</name>
    <name type="common">Streptoverticillium luteoverticillatus</name>
    <dbReference type="NCBI Taxonomy" id="66425"/>
    <lineage>
        <taxon>Bacteria</taxon>
        <taxon>Bacillati</taxon>
        <taxon>Actinomycetota</taxon>
        <taxon>Actinomycetes</taxon>
        <taxon>Kitasatosporales</taxon>
        <taxon>Streptomycetaceae</taxon>
        <taxon>Streptomyces</taxon>
    </lineage>
</organism>
<feature type="region of interest" description="Disordered" evidence="1">
    <location>
        <begin position="1"/>
        <end position="29"/>
    </location>
</feature>
<keyword evidence="3" id="KW-0269">Exonuclease</keyword>
<dbReference type="GO" id="GO:0004519">
    <property type="term" value="F:endonuclease activity"/>
    <property type="evidence" value="ECO:0007669"/>
    <property type="project" value="UniProtKB-KW"/>
</dbReference>
<keyword evidence="3" id="KW-0255">Endonuclease</keyword>
<dbReference type="Proteomes" id="UP000267900">
    <property type="component" value="Chromosome"/>
</dbReference>
<dbReference type="PANTHER" id="PTHR41349">
    <property type="match status" value="1"/>
</dbReference>
<dbReference type="SUPFAM" id="SSF56219">
    <property type="entry name" value="DNase I-like"/>
    <property type="match status" value="1"/>
</dbReference>
<protein>
    <submittedName>
        <fullName evidence="3">Endonuclease/exonuclease/phosphatase family protein</fullName>
    </submittedName>
</protein>
<dbReference type="Pfam" id="PF03372">
    <property type="entry name" value="Exo_endo_phos"/>
    <property type="match status" value="1"/>
</dbReference>